<accession>A0A915YG10</accession>
<keyword evidence="2" id="KW-0472">Membrane</keyword>
<keyword evidence="2" id="KW-1133">Transmembrane helix</keyword>
<reference evidence="3" key="1">
    <citation type="submission" date="2022-09" db="EMBL/GenBank/DDBJ databases">
        <title>Aureispira anguillicida sp. nov., isolated from Leptocephalus of Japanese eel Anguilla japonica.</title>
        <authorList>
            <person name="Yuasa K."/>
            <person name="Mekata T."/>
            <person name="Ikunari K."/>
        </authorList>
    </citation>
    <scope>NUCLEOTIDE SEQUENCE</scope>
    <source>
        <strain evidence="3">EL160426</strain>
    </source>
</reference>
<name>A0A915YG10_9BACT</name>
<gene>
    <name evidence="3" type="ORF">AsAng_0030660</name>
</gene>
<organism evidence="3 4">
    <name type="scientific">Aureispira anguillae</name>
    <dbReference type="NCBI Taxonomy" id="2864201"/>
    <lineage>
        <taxon>Bacteria</taxon>
        <taxon>Pseudomonadati</taxon>
        <taxon>Bacteroidota</taxon>
        <taxon>Saprospiria</taxon>
        <taxon>Saprospirales</taxon>
        <taxon>Saprospiraceae</taxon>
        <taxon>Aureispira</taxon>
    </lineage>
</organism>
<feature type="compositionally biased region" description="Polar residues" evidence="1">
    <location>
        <begin position="1"/>
        <end position="19"/>
    </location>
</feature>
<sequence>MKNSQFEIQTAPNLSTDNANAMAPTDTNPNTPVPDASTTTTTTTTATPSDTAPTDASTTATTTDKPTTTQEDNAPTTPSTPTDAISCKICTYYDVARLGLMGSLFILFLAMAYHSIKTAKLPKG</sequence>
<keyword evidence="2" id="KW-0812">Transmembrane</keyword>
<feature type="transmembrane region" description="Helical" evidence="2">
    <location>
        <begin position="98"/>
        <end position="116"/>
    </location>
</feature>
<evidence type="ECO:0000256" key="2">
    <source>
        <dbReference type="SAM" id="Phobius"/>
    </source>
</evidence>
<evidence type="ECO:0000313" key="3">
    <source>
        <dbReference type="EMBL" id="BDS12345.1"/>
    </source>
</evidence>
<proteinExistence type="predicted"/>
<evidence type="ECO:0000313" key="4">
    <source>
        <dbReference type="Proteomes" id="UP001060919"/>
    </source>
</evidence>
<evidence type="ECO:0000256" key="1">
    <source>
        <dbReference type="SAM" id="MobiDB-lite"/>
    </source>
</evidence>
<keyword evidence="4" id="KW-1185">Reference proteome</keyword>
<dbReference type="RefSeq" id="WP_264793427.1">
    <property type="nucleotide sequence ID" value="NZ_AP026867.1"/>
</dbReference>
<dbReference type="KEGG" id="aup:AsAng_0030660"/>
<dbReference type="AlphaFoldDB" id="A0A915YG10"/>
<dbReference type="Proteomes" id="UP001060919">
    <property type="component" value="Chromosome"/>
</dbReference>
<feature type="compositionally biased region" description="Low complexity" evidence="1">
    <location>
        <begin position="24"/>
        <end position="69"/>
    </location>
</feature>
<protein>
    <submittedName>
        <fullName evidence="3">Uncharacterized protein</fullName>
    </submittedName>
</protein>
<feature type="region of interest" description="Disordered" evidence="1">
    <location>
        <begin position="1"/>
        <end position="84"/>
    </location>
</feature>
<dbReference type="EMBL" id="AP026867">
    <property type="protein sequence ID" value="BDS12345.1"/>
    <property type="molecule type" value="Genomic_DNA"/>
</dbReference>
<feature type="compositionally biased region" description="Polar residues" evidence="1">
    <location>
        <begin position="70"/>
        <end position="83"/>
    </location>
</feature>